<evidence type="ECO:0000313" key="9">
    <source>
        <dbReference type="EMBL" id="GAQ24790.1"/>
    </source>
</evidence>
<feature type="domain" description="PTS EIIA type-4" evidence="8">
    <location>
        <begin position="1"/>
        <end position="126"/>
    </location>
</feature>
<dbReference type="AlphaFoldDB" id="A0A0U9HE61"/>
<dbReference type="NCBIfam" id="NF040761">
    <property type="entry name" value="AgaF"/>
    <property type="match status" value="1"/>
</dbReference>
<keyword evidence="10" id="KW-1185">Reference proteome</keyword>
<dbReference type="RefSeq" id="WP_059031945.1">
    <property type="nucleotide sequence ID" value="NZ_BSDN01000003.1"/>
</dbReference>
<protein>
    <submittedName>
        <fullName evidence="9">PTS system, N-acetylgalactosamine-specific IIA component</fullName>
    </submittedName>
</protein>
<evidence type="ECO:0000256" key="7">
    <source>
        <dbReference type="ARBA" id="ARBA00022777"/>
    </source>
</evidence>
<evidence type="ECO:0000256" key="3">
    <source>
        <dbReference type="ARBA" id="ARBA00022490"/>
    </source>
</evidence>
<dbReference type="Pfam" id="PF03610">
    <property type="entry name" value="EIIA-man"/>
    <property type="match status" value="1"/>
</dbReference>
<accession>A0A0U9HE61</accession>
<keyword evidence="4" id="KW-0762">Sugar transport</keyword>
<evidence type="ECO:0000259" key="8">
    <source>
        <dbReference type="PROSITE" id="PS51096"/>
    </source>
</evidence>
<dbReference type="CDD" id="cd00006">
    <property type="entry name" value="PTS_IIA_man"/>
    <property type="match status" value="1"/>
</dbReference>
<dbReference type="EMBL" id="DF977000">
    <property type="protein sequence ID" value="GAQ24790.1"/>
    <property type="molecule type" value="Genomic_DNA"/>
</dbReference>
<evidence type="ECO:0000256" key="4">
    <source>
        <dbReference type="ARBA" id="ARBA00022597"/>
    </source>
</evidence>
<organism evidence="9">
    <name type="scientific">Tepidanaerobacter syntrophicus</name>
    <dbReference type="NCBI Taxonomy" id="224999"/>
    <lineage>
        <taxon>Bacteria</taxon>
        <taxon>Bacillati</taxon>
        <taxon>Bacillota</taxon>
        <taxon>Clostridia</taxon>
        <taxon>Thermosediminibacterales</taxon>
        <taxon>Tepidanaerobacteraceae</taxon>
        <taxon>Tepidanaerobacter</taxon>
    </lineage>
</organism>
<keyword evidence="5" id="KW-0808">Transferase</keyword>
<comment type="subcellular location">
    <subcellularLocation>
        <location evidence="1">Cytoplasm</location>
    </subcellularLocation>
</comment>
<dbReference type="InterPro" id="IPR004701">
    <property type="entry name" value="PTS_EIIA_man-typ"/>
</dbReference>
<proteinExistence type="predicted"/>
<keyword evidence="3" id="KW-0963">Cytoplasm</keyword>
<evidence type="ECO:0000256" key="1">
    <source>
        <dbReference type="ARBA" id="ARBA00004496"/>
    </source>
</evidence>
<keyword evidence="2" id="KW-0813">Transport</keyword>
<keyword evidence="6" id="KW-0598">Phosphotransferase system</keyword>
<gene>
    <name evidence="9" type="ORF">TSYNT_6170</name>
</gene>
<dbReference type="PANTHER" id="PTHR33799:SF1">
    <property type="entry name" value="PTS SYSTEM MANNOSE-SPECIFIC EIIAB COMPONENT-RELATED"/>
    <property type="match status" value="1"/>
</dbReference>
<evidence type="ECO:0000256" key="2">
    <source>
        <dbReference type="ARBA" id="ARBA00022448"/>
    </source>
</evidence>
<dbReference type="Proteomes" id="UP000062160">
    <property type="component" value="Unassembled WGS sequence"/>
</dbReference>
<dbReference type="PROSITE" id="PS51096">
    <property type="entry name" value="PTS_EIIA_TYPE_4"/>
    <property type="match status" value="1"/>
</dbReference>
<dbReference type="STRING" id="224999.GCA_001485475_00796"/>
<evidence type="ECO:0000256" key="5">
    <source>
        <dbReference type="ARBA" id="ARBA00022679"/>
    </source>
</evidence>
<dbReference type="Gene3D" id="3.40.50.510">
    <property type="entry name" value="Phosphotransferase system, mannose-type IIA component"/>
    <property type="match status" value="1"/>
</dbReference>
<evidence type="ECO:0000313" key="10">
    <source>
        <dbReference type="Proteomes" id="UP000062160"/>
    </source>
</evidence>
<dbReference type="PANTHER" id="PTHR33799">
    <property type="entry name" value="PTS PERMEASE-RELATED-RELATED"/>
    <property type="match status" value="1"/>
</dbReference>
<dbReference type="InterPro" id="IPR036662">
    <property type="entry name" value="PTS_EIIA_man-typ_sf"/>
</dbReference>
<dbReference type="InterPro" id="IPR051471">
    <property type="entry name" value="Bacterial_PTS_sugar_comp"/>
</dbReference>
<name>A0A0U9HE61_9FIRM</name>
<keyword evidence="7" id="KW-0418">Kinase</keyword>
<dbReference type="GO" id="GO:0016301">
    <property type="term" value="F:kinase activity"/>
    <property type="evidence" value="ECO:0007669"/>
    <property type="project" value="UniProtKB-KW"/>
</dbReference>
<evidence type="ECO:0000256" key="6">
    <source>
        <dbReference type="ARBA" id="ARBA00022683"/>
    </source>
</evidence>
<dbReference type="GO" id="GO:0005737">
    <property type="term" value="C:cytoplasm"/>
    <property type="evidence" value="ECO:0007669"/>
    <property type="project" value="UniProtKB-SubCell"/>
</dbReference>
<dbReference type="GO" id="GO:0009401">
    <property type="term" value="P:phosphoenolpyruvate-dependent sugar phosphotransferase system"/>
    <property type="evidence" value="ECO:0007669"/>
    <property type="project" value="UniProtKB-KW"/>
</dbReference>
<reference evidence="9" key="1">
    <citation type="journal article" date="2016" name="Genome Announc.">
        <title>Draft Genome Sequence of the Syntrophic Lactate-Degrading Bacterium Tepidanaerobacter syntrophicus JLT.</title>
        <authorList>
            <person name="Matsuura N."/>
            <person name="Ohashi A."/>
            <person name="Tourlousse D.M."/>
            <person name="Sekiguchi Y."/>
        </authorList>
    </citation>
    <scope>NUCLEOTIDE SEQUENCE [LARGE SCALE GENOMIC DNA]</scope>
    <source>
        <strain evidence="9">JL</strain>
    </source>
</reference>
<dbReference type="GO" id="GO:0016020">
    <property type="term" value="C:membrane"/>
    <property type="evidence" value="ECO:0007669"/>
    <property type="project" value="InterPro"/>
</dbReference>
<dbReference type="SUPFAM" id="SSF53062">
    <property type="entry name" value="PTS system fructose IIA component-like"/>
    <property type="match status" value="1"/>
</dbReference>
<sequence>MIGVILTGHGNFATGMESAAQLIVGKKENLVAVDFKPGSSDTDLKNELGKAFDKLASCSHIVVLTDLMGGTPFKTSAMLSVEHKNSTVTYGANLPMVLELCMSMADPINDIEDFIDKTIQIGKEQINKFVFDKVQGSNNEDEGI</sequence>
<dbReference type="OrthoDB" id="9799827at2"/>
<dbReference type="InterPro" id="IPR033887">
    <property type="entry name" value="PTS_IIA_man"/>
</dbReference>